<sequence>MFLITTKAPGKLYLAGEYAVVETGYPAIIAAVNRFVTAEIEEAKSYGTITSQQYEKTMLHWQRINSEIVLDDRENPFKYIVSAIKVAEEYIKPLRLDLKTFNININSELDSGDGKKYGLGSSAAVTVATTKAVCKLYHLNLTKIELFKLAAIAHFEVQGNGSLGDVASSVFGGLISYTSFDRTWLSSFRKRVPLNKLIKLEWPSLEIIPLKVPSTLKFLVGWSGAPASTSHLIDKVELKKGKNKVRYHQFLHDSNKCVHDITNGFHQDNIKIIMNNIKKNRLLLLELGEMANVVIETPKLKELVEIADCFGGAAKTSGAGGGDCGIVFIKNSDAINKLVEDWKQHGIDRLNIEIYNY</sequence>
<dbReference type="InterPro" id="IPR020568">
    <property type="entry name" value="Ribosomal_Su5_D2-typ_SF"/>
</dbReference>
<dbReference type="Gene3D" id="3.30.70.890">
    <property type="entry name" value="GHMP kinase, C-terminal domain"/>
    <property type="match status" value="1"/>
</dbReference>
<dbReference type="AlphaFoldDB" id="G2KTL2"/>
<dbReference type="GO" id="GO:0019287">
    <property type="term" value="P:isopentenyl diphosphate biosynthetic process, mevalonate pathway"/>
    <property type="evidence" value="ECO:0007669"/>
    <property type="project" value="UniProtKB-UniPathway"/>
</dbReference>
<name>G2KTL2_FRUST</name>
<reference evidence="9 10" key="1">
    <citation type="journal article" date="2011" name="Microb. Cell Fact.">
        <title>Genomic analysis reveals Lactobacillus sanfranciscensis as stable element in traditional sourdoughs.</title>
        <authorList>
            <person name="Vogel R.F."/>
            <person name="Pavlovic M."/>
            <person name="Ehrmann M.A."/>
            <person name="Wiezer A."/>
            <person name="Liesegang H."/>
            <person name="Offschanka S."/>
            <person name="Voget S."/>
            <person name="Angelov A."/>
            <person name="Bocker G."/>
            <person name="Liebl W."/>
        </authorList>
    </citation>
    <scope>NUCLEOTIDE SEQUENCE [LARGE SCALE GENOMIC DNA]</scope>
    <source>
        <strain evidence="9 10">TMW 1.1304</strain>
    </source>
</reference>
<gene>
    <name evidence="9" type="ordered locus">LSA_06970</name>
</gene>
<dbReference type="HOGENOM" id="CLU_017814_7_0_9"/>
<protein>
    <recommendedName>
        <fullName evidence="2">phosphomevalonate kinase</fullName>
        <ecNumber evidence="2">2.7.4.2</ecNumber>
    </recommendedName>
</protein>
<dbReference type="InterPro" id="IPR014721">
    <property type="entry name" value="Ribsml_uS5_D2-typ_fold_subgr"/>
</dbReference>
<dbReference type="PANTHER" id="PTHR31814:SF2">
    <property type="entry name" value="PHOSPHOMEVALONATE KINASE"/>
    <property type="match status" value="1"/>
</dbReference>
<evidence type="ECO:0000256" key="1">
    <source>
        <dbReference type="ARBA" id="ARBA00005017"/>
    </source>
</evidence>
<comment type="pathway">
    <text evidence="1">Isoprenoid biosynthesis; isopentenyl diphosphate biosynthesis via mevalonate pathway; isopentenyl diphosphate from (R)-mevalonate: step 2/3.</text>
</comment>
<dbReference type="NCBIfam" id="TIGR01220">
    <property type="entry name" value="Pmev_kin_Gr_pos"/>
    <property type="match status" value="1"/>
</dbReference>
<evidence type="ECO:0000256" key="5">
    <source>
        <dbReference type="ARBA" id="ARBA00022777"/>
    </source>
</evidence>
<feature type="domain" description="GHMP kinase N-terminal" evidence="7">
    <location>
        <begin position="79"/>
        <end position="173"/>
    </location>
</feature>
<dbReference type="Pfam" id="PF00288">
    <property type="entry name" value="GHMP_kinases_N"/>
    <property type="match status" value="1"/>
</dbReference>
<proteinExistence type="predicted"/>
<dbReference type="KEGG" id="lsn:LSA_06970"/>
<dbReference type="PANTHER" id="PTHR31814">
    <property type="match status" value="1"/>
</dbReference>
<dbReference type="InterPro" id="IPR006204">
    <property type="entry name" value="GHMP_kinase_N_dom"/>
</dbReference>
<evidence type="ECO:0000313" key="9">
    <source>
        <dbReference type="EMBL" id="AEN99115.1"/>
    </source>
</evidence>
<keyword evidence="5" id="KW-0418">Kinase</keyword>
<dbReference type="InterPro" id="IPR035102">
    <property type="entry name" value="Phosphomevalonate_kinase"/>
</dbReference>
<evidence type="ECO:0000313" key="10">
    <source>
        <dbReference type="Proteomes" id="UP000001285"/>
    </source>
</evidence>
<keyword evidence="6" id="KW-0067">ATP-binding</keyword>
<dbReference type="InterPro" id="IPR013750">
    <property type="entry name" value="GHMP_kinase_C_dom"/>
</dbReference>
<accession>G2KTL2</accession>
<dbReference type="EMBL" id="CP002461">
    <property type="protein sequence ID" value="AEN99115.1"/>
    <property type="molecule type" value="Genomic_DNA"/>
</dbReference>
<dbReference type="SUPFAM" id="SSF54211">
    <property type="entry name" value="Ribosomal protein S5 domain 2-like"/>
    <property type="match status" value="1"/>
</dbReference>
<dbReference type="InterPro" id="IPR005917">
    <property type="entry name" value="Pmev_kinase_bact"/>
</dbReference>
<dbReference type="STRING" id="714313.LSA_06970"/>
<dbReference type="EC" id="2.7.4.2" evidence="2"/>
<evidence type="ECO:0000256" key="6">
    <source>
        <dbReference type="ARBA" id="ARBA00022840"/>
    </source>
</evidence>
<evidence type="ECO:0000256" key="3">
    <source>
        <dbReference type="ARBA" id="ARBA00022679"/>
    </source>
</evidence>
<dbReference type="UniPathway" id="UPA00057">
    <property type="reaction ID" value="UER00099"/>
</dbReference>
<evidence type="ECO:0000259" key="8">
    <source>
        <dbReference type="Pfam" id="PF08544"/>
    </source>
</evidence>
<keyword evidence="10" id="KW-1185">Reference proteome</keyword>
<dbReference type="PRINTS" id="PR00959">
    <property type="entry name" value="MEVGALKINASE"/>
</dbReference>
<keyword evidence="3" id="KW-0808">Transferase</keyword>
<dbReference type="SUPFAM" id="SSF55060">
    <property type="entry name" value="GHMP Kinase, C-terminal domain"/>
    <property type="match status" value="1"/>
</dbReference>
<evidence type="ECO:0000256" key="4">
    <source>
        <dbReference type="ARBA" id="ARBA00022741"/>
    </source>
</evidence>
<dbReference type="GO" id="GO:0005524">
    <property type="term" value="F:ATP binding"/>
    <property type="evidence" value="ECO:0007669"/>
    <property type="project" value="UniProtKB-KW"/>
</dbReference>
<dbReference type="Pfam" id="PF08544">
    <property type="entry name" value="GHMP_kinases_C"/>
    <property type="match status" value="1"/>
</dbReference>
<dbReference type="eggNOG" id="COG1577">
    <property type="taxonomic scope" value="Bacteria"/>
</dbReference>
<evidence type="ECO:0000256" key="2">
    <source>
        <dbReference type="ARBA" id="ARBA00012958"/>
    </source>
</evidence>
<dbReference type="GO" id="GO:0004631">
    <property type="term" value="F:phosphomevalonate kinase activity"/>
    <property type="evidence" value="ECO:0007669"/>
    <property type="project" value="UniProtKB-EC"/>
</dbReference>
<organism evidence="9 10">
    <name type="scientific">Fructilactobacillus sanfranciscensis (strain TMW 1.1304)</name>
    <name type="common">Lactobacillus sanfranciscensis</name>
    <dbReference type="NCBI Taxonomy" id="714313"/>
    <lineage>
        <taxon>Bacteria</taxon>
        <taxon>Bacillati</taxon>
        <taxon>Bacillota</taxon>
        <taxon>Bacilli</taxon>
        <taxon>Lactobacillales</taxon>
        <taxon>Lactobacillaceae</taxon>
        <taxon>Fructilactobacillus</taxon>
    </lineage>
</organism>
<dbReference type="Proteomes" id="UP000001285">
    <property type="component" value="Chromosome"/>
</dbReference>
<evidence type="ECO:0000259" key="7">
    <source>
        <dbReference type="Pfam" id="PF00288"/>
    </source>
</evidence>
<dbReference type="InterPro" id="IPR036554">
    <property type="entry name" value="GHMP_kinase_C_sf"/>
</dbReference>
<feature type="domain" description="GHMP kinase C-terminal" evidence="8">
    <location>
        <begin position="285"/>
        <end position="347"/>
    </location>
</feature>
<dbReference type="Gene3D" id="3.30.230.10">
    <property type="match status" value="1"/>
</dbReference>
<keyword evidence="4" id="KW-0547">Nucleotide-binding</keyword>